<organism evidence="3 4">
    <name type="scientific">Paenibacillus whitsoniae</name>
    <dbReference type="NCBI Taxonomy" id="2496558"/>
    <lineage>
        <taxon>Bacteria</taxon>
        <taxon>Bacillati</taxon>
        <taxon>Bacillota</taxon>
        <taxon>Bacilli</taxon>
        <taxon>Bacillales</taxon>
        <taxon>Paenibacillaceae</taxon>
        <taxon>Paenibacillus</taxon>
    </lineage>
</organism>
<sequence length="347" mass="37849">MKRSLKVGLIGCGAISQRRHLPEYLAHSAVDIVAVCDPNLARAQAIADSHGIPHAYETHQELLQHEGIEAVSVCVPNRLHSSVSIEAMKRGLHVLVEKPMATTLEEARMMIATAREQQVFLMVGHNQRLMPVHRKAKELLQSGRLGKVLSFTTTFSHSGPEHWSVDGTNSWFFSQEHAFSGALGDLGIHKVDLIQWLLEDRFCEVGAFCSTVHKRTNVDDHAMLLLRTANGVAGSLTASWTNYAQETNATVFYCEKGALSIGTDLVFGVIAQYTDGSRECYELGAMQTNSPGQQHDSGIIRHFVDGILSGEGHAITGEDGYSALQVILAGTKSQELKQVVDIPVAVS</sequence>
<evidence type="ECO:0000259" key="1">
    <source>
        <dbReference type="Pfam" id="PF01408"/>
    </source>
</evidence>
<dbReference type="Proteomes" id="UP000276128">
    <property type="component" value="Unassembled WGS sequence"/>
</dbReference>
<dbReference type="Pfam" id="PF01408">
    <property type="entry name" value="GFO_IDH_MocA"/>
    <property type="match status" value="1"/>
</dbReference>
<evidence type="ECO:0000313" key="4">
    <source>
        <dbReference type="Proteomes" id="UP000276128"/>
    </source>
</evidence>
<dbReference type="Gene3D" id="3.40.50.720">
    <property type="entry name" value="NAD(P)-binding Rossmann-like Domain"/>
    <property type="match status" value="1"/>
</dbReference>
<reference evidence="3 4" key="1">
    <citation type="submission" date="2018-12" db="EMBL/GenBank/DDBJ databases">
        <title>Bacillus ochoae sp. nov., Paenibacillus whitsoniae sp. nov., Paenibacillus spiritus sp. nov. Isolated from the Mars Exploration Rover during spacecraft assembly.</title>
        <authorList>
            <person name="Seuylemezian A."/>
            <person name="Vaishampayan P."/>
        </authorList>
    </citation>
    <scope>NUCLEOTIDE SEQUENCE [LARGE SCALE GENOMIC DNA]</scope>
    <source>
        <strain evidence="3 4">MER 54</strain>
    </source>
</reference>
<dbReference type="GO" id="GO:0000166">
    <property type="term" value="F:nucleotide binding"/>
    <property type="evidence" value="ECO:0007669"/>
    <property type="project" value="InterPro"/>
</dbReference>
<name>A0A3S0BXY4_9BACL</name>
<feature type="domain" description="GFO/IDH/MocA-like oxidoreductase" evidence="2">
    <location>
        <begin position="133"/>
        <end position="259"/>
    </location>
</feature>
<accession>A0A3S0BXY4</accession>
<feature type="domain" description="Gfo/Idh/MocA-like oxidoreductase N-terminal" evidence="1">
    <location>
        <begin position="5"/>
        <end position="125"/>
    </location>
</feature>
<proteinExistence type="predicted"/>
<comment type="caution">
    <text evidence="3">The sequence shown here is derived from an EMBL/GenBank/DDBJ whole genome shotgun (WGS) entry which is preliminary data.</text>
</comment>
<dbReference type="Pfam" id="PF22725">
    <property type="entry name" value="GFO_IDH_MocA_C3"/>
    <property type="match status" value="1"/>
</dbReference>
<dbReference type="InterPro" id="IPR055170">
    <property type="entry name" value="GFO_IDH_MocA-like_dom"/>
</dbReference>
<gene>
    <name evidence="3" type="ORF">EJQ19_05600</name>
</gene>
<keyword evidence="4" id="KW-1185">Reference proteome</keyword>
<protein>
    <submittedName>
        <fullName evidence="3">Gfo/Idh/MocA family oxidoreductase</fullName>
    </submittedName>
</protein>
<dbReference type="OrthoDB" id="9815825at2"/>
<dbReference type="SUPFAM" id="SSF51735">
    <property type="entry name" value="NAD(P)-binding Rossmann-fold domains"/>
    <property type="match status" value="1"/>
</dbReference>
<evidence type="ECO:0000259" key="2">
    <source>
        <dbReference type="Pfam" id="PF22725"/>
    </source>
</evidence>
<dbReference type="InterPro" id="IPR036291">
    <property type="entry name" value="NAD(P)-bd_dom_sf"/>
</dbReference>
<dbReference type="PANTHER" id="PTHR43377:SF2">
    <property type="entry name" value="BINDING ROSSMANN FOLD OXIDOREDUCTASE, PUTATIVE (AFU_ORTHOLOGUE AFUA_4G00560)-RELATED"/>
    <property type="match status" value="1"/>
</dbReference>
<dbReference type="PANTHER" id="PTHR43377">
    <property type="entry name" value="BILIVERDIN REDUCTASE A"/>
    <property type="match status" value="1"/>
</dbReference>
<dbReference type="AlphaFoldDB" id="A0A3S0BXY4"/>
<dbReference type="EMBL" id="RXHU01000015">
    <property type="protein sequence ID" value="RTE10745.1"/>
    <property type="molecule type" value="Genomic_DNA"/>
</dbReference>
<dbReference type="Gene3D" id="3.30.360.10">
    <property type="entry name" value="Dihydrodipicolinate Reductase, domain 2"/>
    <property type="match status" value="1"/>
</dbReference>
<evidence type="ECO:0000313" key="3">
    <source>
        <dbReference type="EMBL" id="RTE10745.1"/>
    </source>
</evidence>
<dbReference type="InterPro" id="IPR000683">
    <property type="entry name" value="Gfo/Idh/MocA-like_OxRdtase_N"/>
</dbReference>
<dbReference type="RefSeq" id="WP_126140208.1">
    <property type="nucleotide sequence ID" value="NZ_RXHU01000015.1"/>
</dbReference>
<dbReference type="InterPro" id="IPR051450">
    <property type="entry name" value="Gfo/Idh/MocA_Oxidoreductases"/>
</dbReference>
<dbReference type="SUPFAM" id="SSF55347">
    <property type="entry name" value="Glyceraldehyde-3-phosphate dehydrogenase-like, C-terminal domain"/>
    <property type="match status" value="1"/>
</dbReference>